<dbReference type="PRINTS" id="PR00834">
    <property type="entry name" value="PROTEASES2C"/>
</dbReference>
<dbReference type="AlphaFoldDB" id="A0A7V5NYQ7"/>
<dbReference type="Pfam" id="PF13180">
    <property type="entry name" value="PDZ_2"/>
    <property type="match status" value="1"/>
</dbReference>
<dbReference type="CDD" id="cd06779">
    <property type="entry name" value="cpPDZ_Deg_HtrA-like"/>
    <property type="match status" value="1"/>
</dbReference>
<dbReference type="EMBL" id="DROK01000064">
    <property type="protein sequence ID" value="HHI96655.1"/>
    <property type="molecule type" value="Genomic_DNA"/>
</dbReference>
<evidence type="ECO:0000256" key="1">
    <source>
        <dbReference type="ARBA" id="ARBA00022670"/>
    </source>
</evidence>
<dbReference type="SUPFAM" id="SSF50494">
    <property type="entry name" value="Trypsin-like serine proteases"/>
    <property type="match status" value="1"/>
</dbReference>
<dbReference type="InterPro" id="IPR001940">
    <property type="entry name" value="Peptidase_S1C"/>
</dbReference>
<dbReference type="PROSITE" id="PS50106">
    <property type="entry name" value="PDZ"/>
    <property type="match status" value="1"/>
</dbReference>
<name>A0A7V5NYQ7_9BACT</name>
<dbReference type="Pfam" id="PF13365">
    <property type="entry name" value="Trypsin_2"/>
    <property type="match status" value="1"/>
</dbReference>
<dbReference type="Proteomes" id="UP000886101">
    <property type="component" value="Unassembled WGS sequence"/>
</dbReference>
<feature type="domain" description="PDZ" evidence="4">
    <location>
        <begin position="257"/>
        <end position="288"/>
    </location>
</feature>
<keyword evidence="2" id="KW-0378">Hydrolase</keyword>
<dbReference type="GO" id="GO:0006508">
    <property type="term" value="P:proteolysis"/>
    <property type="evidence" value="ECO:0007669"/>
    <property type="project" value="UniProtKB-KW"/>
</dbReference>
<dbReference type="PANTHER" id="PTHR43343:SF3">
    <property type="entry name" value="PROTEASE DO-LIKE 8, CHLOROPLASTIC"/>
    <property type="match status" value="1"/>
</dbReference>
<dbReference type="Gene3D" id="2.30.42.10">
    <property type="match status" value="1"/>
</dbReference>
<reference evidence="5" key="1">
    <citation type="journal article" date="2020" name="mSystems">
        <title>Genome- and Community-Level Interaction Insights into Carbon Utilization and Element Cycling Functions of Hydrothermarchaeota in Hydrothermal Sediment.</title>
        <authorList>
            <person name="Zhou Z."/>
            <person name="Liu Y."/>
            <person name="Xu W."/>
            <person name="Pan J."/>
            <person name="Luo Z.H."/>
            <person name="Li M."/>
        </authorList>
    </citation>
    <scope>NUCLEOTIDE SEQUENCE [LARGE SCALE GENOMIC DNA]</scope>
    <source>
        <strain evidence="5">HyVt-533</strain>
    </source>
</reference>
<evidence type="ECO:0000259" key="4">
    <source>
        <dbReference type="PROSITE" id="PS50106"/>
    </source>
</evidence>
<dbReference type="SMART" id="SM00228">
    <property type="entry name" value="PDZ"/>
    <property type="match status" value="1"/>
</dbReference>
<dbReference type="InterPro" id="IPR036034">
    <property type="entry name" value="PDZ_sf"/>
</dbReference>
<gene>
    <name evidence="5" type="ORF">ENJ96_02260</name>
</gene>
<feature type="chain" id="PRO_5030549828" evidence="3">
    <location>
        <begin position="26"/>
        <end position="357"/>
    </location>
</feature>
<feature type="signal peptide" evidence="3">
    <location>
        <begin position="1"/>
        <end position="25"/>
    </location>
</feature>
<dbReference type="InterPro" id="IPR001478">
    <property type="entry name" value="PDZ"/>
</dbReference>
<comment type="caution">
    <text evidence="5">The sequence shown here is derived from an EMBL/GenBank/DDBJ whole genome shotgun (WGS) entry which is preliminary data.</text>
</comment>
<organism evidence="5">
    <name type="scientific">Thermodesulfatator atlanticus</name>
    <dbReference type="NCBI Taxonomy" id="501497"/>
    <lineage>
        <taxon>Bacteria</taxon>
        <taxon>Pseudomonadati</taxon>
        <taxon>Thermodesulfobacteriota</taxon>
        <taxon>Thermodesulfobacteria</taxon>
        <taxon>Thermodesulfobacteriales</taxon>
        <taxon>Thermodesulfatatoraceae</taxon>
        <taxon>Thermodesulfatator</taxon>
    </lineage>
</organism>
<dbReference type="InterPro" id="IPR051201">
    <property type="entry name" value="Chloro_Bact_Ser_Proteases"/>
</dbReference>
<keyword evidence="1" id="KW-0645">Protease</keyword>
<accession>A0A7V5NYQ7</accession>
<evidence type="ECO:0000256" key="3">
    <source>
        <dbReference type="SAM" id="SignalP"/>
    </source>
</evidence>
<dbReference type="PANTHER" id="PTHR43343">
    <property type="entry name" value="PEPTIDASE S12"/>
    <property type="match status" value="1"/>
</dbReference>
<dbReference type="GO" id="GO:0004252">
    <property type="term" value="F:serine-type endopeptidase activity"/>
    <property type="evidence" value="ECO:0007669"/>
    <property type="project" value="InterPro"/>
</dbReference>
<dbReference type="InterPro" id="IPR009003">
    <property type="entry name" value="Peptidase_S1_PA"/>
</dbReference>
<dbReference type="SUPFAM" id="SSF50156">
    <property type="entry name" value="PDZ domain-like"/>
    <property type="match status" value="1"/>
</dbReference>
<protein>
    <submittedName>
        <fullName evidence="5">PDZ domain-containing protein</fullName>
    </submittedName>
</protein>
<evidence type="ECO:0000256" key="2">
    <source>
        <dbReference type="ARBA" id="ARBA00022801"/>
    </source>
</evidence>
<dbReference type="Gene3D" id="2.40.10.120">
    <property type="match status" value="1"/>
</dbReference>
<proteinExistence type="predicted"/>
<keyword evidence="3" id="KW-0732">Signal</keyword>
<sequence>MYWQKLKKNWLKVFLLLVWANVALALTPFEENNIAIYQKAQKAVVHIECLKKPTSPEIPVPERAVGSGFFISAEGHIVTNYHIVKDAYHILVSDWQGKRYEAQVLGTDPPTDLAVLKIKPEAPTAQLTFGESRHLKIGQKVLAIGNPFGLDNTLTVGVVSALNRSLPSPTLELSHNIIQTDAAINPGNSGGPLLDSEGQVVGIITAILKPNAENIGFAIPAEVATRIIPQLITKGYAVRPFVGIRGIDITPRLVTLFGIKPEEGVLVQTVIPGSPAAKAGIRGGDKIILLGEEKIILGGDVIVGIGKRPVRRVLDIVQELTRHRPGDKITLKILRQGKRLTLSLTLGRLNPINFSAP</sequence>
<evidence type="ECO:0000313" key="5">
    <source>
        <dbReference type="EMBL" id="HHI96655.1"/>
    </source>
</evidence>